<keyword evidence="3 7" id="KW-0812">Transmembrane</keyword>
<accession>A0A7S1LT05</accession>
<dbReference type="GO" id="GO:0022857">
    <property type="term" value="F:transmembrane transporter activity"/>
    <property type="evidence" value="ECO:0007669"/>
    <property type="project" value="UniProtKB-UniRule"/>
</dbReference>
<evidence type="ECO:0000256" key="4">
    <source>
        <dbReference type="ARBA" id="ARBA00022989"/>
    </source>
</evidence>
<dbReference type="PANTHER" id="PTHR12385:SF14">
    <property type="entry name" value="CHOLINE TRANSPORTER-LIKE 2"/>
    <property type="match status" value="1"/>
</dbReference>
<gene>
    <name evidence="8" type="ORF">ACAT0790_LOCUS13259</name>
</gene>
<comment type="caution">
    <text evidence="7">Lacks conserved residue(s) required for the propagation of feature annotation.</text>
</comment>
<reference evidence="8" key="1">
    <citation type="submission" date="2021-01" db="EMBL/GenBank/DDBJ databases">
        <authorList>
            <person name="Corre E."/>
            <person name="Pelletier E."/>
            <person name="Niang G."/>
            <person name="Scheremetjew M."/>
            <person name="Finn R."/>
            <person name="Kale V."/>
            <person name="Holt S."/>
            <person name="Cochrane G."/>
            <person name="Meng A."/>
            <person name="Brown T."/>
            <person name="Cohen L."/>
        </authorList>
    </citation>
    <scope>NUCLEOTIDE SEQUENCE</scope>
    <source>
        <strain evidence="8">OF101</strain>
    </source>
</reference>
<comment type="function">
    <text evidence="7">Choline transporter.</text>
</comment>
<dbReference type="EMBL" id="HBGE01021935">
    <property type="protein sequence ID" value="CAD9112660.1"/>
    <property type="molecule type" value="Transcribed_RNA"/>
</dbReference>
<dbReference type="PANTHER" id="PTHR12385">
    <property type="entry name" value="CHOLINE TRANSPORTER-LIKE (SLC FAMILY 44)"/>
    <property type="match status" value="1"/>
</dbReference>
<dbReference type="GO" id="GO:0005886">
    <property type="term" value="C:plasma membrane"/>
    <property type="evidence" value="ECO:0007669"/>
    <property type="project" value="UniProtKB-SubCell"/>
</dbReference>
<evidence type="ECO:0000256" key="5">
    <source>
        <dbReference type="ARBA" id="ARBA00023136"/>
    </source>
</evidence>
<evidence type="ECO:0000256" key="6">
    <source>
        <dbReference type="ARBA" id="ARBA00023180"/>
    </source>
</evidence>
<organism evidence="8">
    <name type="scientific">Alexandrium catenella</name>
    <name type="common">Red tide dinoflagellate</name>
    <name type="synonym">Gonyaulax catenella</name>
    <dbReference type="NCBI Taxonomy" id="2925"/>
    <lineage>
        <taxon>Eukaryota</taxon>
        <taxon>Sar</taxon>
        <taxon>Alveolata</taxon>
        <taxon>Dinophyceae</taxon>
        <taxon>Gonyaulacales</taxon>
        <taxon>Pyrocystaceae</taxon>
        <taxon>Alexandrium</taxon>
    </lineage>
</organism>
<feature type="transmembrane region" description="Helical" evidence="7">
    <location>
        <begin position="67"/>
        <end position="95"/>
    </location>
</feature>
<feature type="transmembrane region" description="Helical" evidence="7">
    <location>
        <begin position="7"/>
        <end position="26"/>
    </location>
</feature>
<proteinExistence type="inferred from homology"/>
<keyword evidence="5 7" id="KW-0472">Membrane</keyword>
<dbReference type="InterPro" id="IPR007603">
    <property type="entry name" value="Choline_transptr-like"/>
</dbReference>
<comment type="similarity">
    <text evidence="2 7">Belongs to the CTL (choline transporter-like) family.</text>
</comment>
<feature type="transmembrane region" description="Helical" evidence="7">
    <location>
        <begin position="223"/>
        <end position="242"/>
    </location>
</feature>
<protein>
    <recommendedName>
        <fullName evidence="7">Choline transporter-like protein</fullName>
    </recommendedName>
</protein>
<evidence type="ECO:0000256" key="2">
    <source>
        <dbReference type="ARBA" id="ARBA00007168"/>
    </source>
</evidence>
<comment type="subcellular location">
    <subcellularLocation>
        <location evidence="7">Cell membrane</location>
        <topology evidence="7">Multi-pass membrane protein</topology>
    </subcellularLocation>
    <subcellularLocation>
        <location evidence="1">Membrane</location>
        <topology evidence="1">Multi-pass membrane protein</topology>
    </subcellularLocation>
</comment>
<evidence type="ECO:0000256" key="3">
    <source>
        <dbReference type="ARBA" id="ARBA00022692"/>
    </source>
</evidence>
<name>A0A7S1LT05_ALECA</name>
<sequence>MHRRLEFSAVGWLTVLSWVFGIVWVMETMNGMGQFAISHAVVSFANPTEQDAMRGCFPVVRGYLVGIWYHLGSIAFGGFVLGVLKILAAVLTFLARQARDEAGVRGAIAGAVCCCCAQCALVVEQALSMVNDLVYTDIALQGSRYMEAAQNVVRVAASNPAEYALLKGSAMAVRVMGVLAITGASTLLAFQGLASQSLHHVLERRVSPEAAELLETPSLQGTTVAVAIVSFQISMTFMTVFYQTTHTLTYCMLIGAATVGTTSPRSARKGSLLLAGHEDV</sequence>
<dbReference type="Pfam" id="PF04515">
    <property type="entry name" value="Choline_transpo"/>
    <property type="match status" value="1"/>
</dbReference>
<feature type="transmembrane region" description="Helical" evidence="7">
    <location>
        <begin position="175"/>
        <end position="194"/>
    </location>
</feature>
<evidence type="ECO:0000256" key="1">
    <source>
        <dbReference type="ARBA" id="ARBA00004141"/>
    </source>
</evidence>
<keyword evidence="6" id="KW-0325">Glycoprotein</keyword>
<evidence type="ECO:0000313" key="8">
    <source>
        <dbReference type="EMBL" id="CAD9112660.1"/>
    </source>
</evidence>
<keyword evidence="4 7" id="KW-1133">Transmembrane helix</keyword>
<evidence type="ECO:0000256" key="7">
    <source>
        <dbReference type="RuleBase" id="RU368066"/>
    </source>
</evidence>
<dbReference type="AlphaFoldDB" id="A0A7S1LT05"/>